<protein>
    <submittedName>
        <fullName evidence="1">Uncharacterized protein</fullName>
    </submittedName>
</protein>
<proteinExistence type="predicted"/>
<name>A0A2V2M959_ECOLX</name>
<dbReference type="Proteomes" id="UP000256244">
    <property type="component" value="Chromosome"/>
</dbReference>
<sequence length="59" mass="6090">MCQAVIVGIAGHLVAQTHSRKGVIKEAAAQGITVEQHQVIIAAAQDVLGVIRVTGFDIG</sequence>
<gene>
    <name evidence="1" type="ORF">DS732_07695</name>
</gene>
<accession>A0A2V2M959</accession>
<evidence type="ECO:0000313" key="1">
    <source>
        <dbReference type="EMBL" id="AXO06254.1"/>
    </source>
</evidence>
<evidence type="ECO:0000313" key="2">
    <source>
        <dbReference type="Proteomes" id="UP000256244"/>
    </source>
</evidence>
<dbReference type="AlphaFoldDB" id="A0A2V2M959"/>
<reference evidence="1 2" key="1">
    <citation type="submission" date="2018-08" db="EMBL/GenBank/DDBJ databases">
        <title>Complete genome sequencing and genomic characterization of five Escherichia coli strains co-producing MCR-1 and ESBLs from different origins in China.</title>
        <authorList>
            <person name="Bai L."/>
        </authorList>
    </citation>
    <scope>NUCLEOTIDE SEQUENCE [LARGE SCALE GENOMIC DNA]</scope>
    <source>
        <strain evidence="2">cq9</strain>
    </source>
</reference>
<dbReference type="EMBL" id="CP031546">
    <property type="protein sequence ID" value="AXO06254.1"/>
    <property type="molecule type" value="Genomic_DNA"/>
</dbReference>
<organism evidence="1 2">
    <name type="scientific">Escherichia coli</name>
    <dbReference type="NCBI Taxonomy" id="562"/>
    <lineage>
        <taxon>Bacteria</taxon>
        <taxon>Pseudomonadati</taxon>
        <taxon>Pseudomonadota</taxon>
        <taxon>Gammaproteobacteria</taxon>
        <taxon>Enterobacterales</taxon>
        <taxon>Enterobacteriaceae</taxon>
        <taxon>Escherichia</taxon>
    </lineage>
</organism>